<evidence type="ECO:0000259" key="1">
    <source>
        <dbReference type="Pfam" id="PF04727"/>
    </source>
</evidence>
<dbReference type="AlphaFoldDB" id="A0A438IEU2"/>
<comment type="caution">
    <text evidence="2">The sequence shown here is derived from an EMBL/GenBank/DDBJ whole genome shotgun (WGS) entry which is preliminary data.</text>
</comment>
<reference evidence="2 3" key="1">
    <citation type="journal article" date="2018" name="PLoS Genet.">
        <title>Population sequencing reveals clonal diversity and ancestral inbreeding in the grapevine cultivar Chardonnay.</title>
        <authorList>
            <person name="Roach M.J."/>
            <person name="Johnson D.L."/>
            <person name="Bohlmann J."/>
            <person name="van Vuuren H.J."/>
            <person name="Jones S.J."/>
            <person name="Pretorius I.S."/>
            <person name="Schmidt S.A."/>
            <person name="Borneman A.R."/>
        </authorList>
    </citation>
    <scope>NUCLEOTIDE SEQUENCE [LARGE SCALE GENOMIC DNA]</scope>
    <source>
        <strain evidence="3">cv. Chardonnay</strain>
        <tissue evidence="2">Leaf</tissue>
    </source>
</reference>
<dbReference type="Proteomes" id="UP000288805">
    <property type="component" value="Unassembled WGS sequence"/>
</dbReference>
<organism evidence="2 3">
    <name type="scientific">Vitis vinifera</name>
    <name type="common">Grape</name>
    <dbReference type="NCBI Taxonomy" id="29760"/>
    <lineage>
        <taxon>Eukaryota</taxon>
        <taxon>Viridiplantae</taxon>
        <taxon>Streptophyta</taxon>
        <taxon>Embryophyta</taxon>
        <taxon>Tracheophyta</taxon>
        <taxon>Spermatophyta</taxon>
        <taxon>Magnoliopsida</taxon>
        <taxon>eudicotyledons</taxon>
        <taxon>Gunneridae</taxon>
        <taxon>Pentapetalae</taxon>
        <taxon>rosids</taxon>
        <taxon>Vitales</taxon>
        <taxon>Vitaceae</taxon>
        <taxon>Viteae</taxon>
        <taxon>Vitis</taxon>
    </lineage>
</organism>
<dbReference type="Pfam" id="PF04727">
    <property type="entry name" value="ELMO_CED12"/>
    <property type="match status" value="1"/>
</dbReference>
<evidence type="ECO:0000313" key="3">
    <source>
        <dbReference type="Proteomes" id="UP000288805"/>
    </source>
</evidence>
<dbReference type="PANTHER" id="PTHR12771:SF20">
    <property type="entry name" value="ELMO_CED-12 FAMILY PROTEIN"/>
    <property type="match status" value="1"/>
</dbReference>
<sequence length="172" mass="19840">MVKEFPVRDKLHLPYGSRMGSAFDFYVFICKIDDFNPSKSSSMINISKNPFDIFVTFFSAFSVAEATQTQLPNFSGKSLLTPKVFCFKMLQLWSFGGLDRSSLFNVENLMRRVVQLLFYHGIMGWERVLEKSFQDLLRKQEGDRALWEYPFAVAGVNITFMLIQMLDLEAGL</sequence>
<dbReference type="PANTHER" id="PTHR12771">
    <property type="entry name" value="ENGULFMENT AND CELL MOTILITY"/>
    <property type="match status" value="1"/>
</dbReference>
<dbReference type="EMBL" id="QGNW01000115">
    <property type="protein sequence ID" value="RVW95260.1"/>
    <property type="molecule type" value="Genomic_DNA"/>
</dbReference>
<feature type="domain" description="ELMO" evidence="1">
    <location>
        <begin position="130"/>
        <end position="169"/>
    </location>
</feature>
<evidence type="ECO:0000313" key="2">
    <source>
        <dbReference type="EMBL" id="RVW95260.1"/>
    </source>
</evidence>
<accession>A0A438IEU2</accession>
<protein>
    <recommendedName>
        <fullName evidence="1">ELMO domain-containing protein</fullName>
    </recommendedName>
</protein>
<name>A0A438IEU2_VITVI</name>
<proteinExistence type="predicted"/>
<dbReference type="InterPro" id="IPR050868">
    <property type="entry name" value="ELMO_domain-containing"/>
</dbReference>
<dbReference type="InterPro" id="IPR006816">
    <property type="entry name" value="ELMO_dom"/>
</dbReference>
<gene>
    <name evidence="2" type="ORF">CK203_034185</name>
</gene>